<dbReference type="InterPro" id="IPR001599">
    <property type="entry name" value="Macroglobln_a2"/>
</dbReference>
<accession>A0A5C7B4N1</accession>
<dbReference type="PANTHER" id="PTHR40094">
    <property type="entry name" value="ALPHA-2-MACROGLOBULIN HOMOLOG"/>
    <property type="match status" value="1"/>
</dbReference>
<dbReference type="OrthoDB" id="9767116at2"/>
<dbReference type="Pfam" id="PF17962">
    <property type="entry name" value="bMG6"/>
    <property type="match status" value="1"/>
</dbReference>
<dbReference type="InterPro" id="IPR041246">
    <property type="entry name" value="Bact_MG10"/>
</dbReference>
<dbReference type="Gene3D" id="2.60.40.1930">
    <property type="match status" value="1"/>
</dbReference>
<dbReference type="RefSeq" id="WP_147232114.1">
    <property type="nucleotide sequence ID" value="NZ_VOSB01000035.1"/>
</dbReference>
<keyword evidence="2" id="KW-0732">Signal</keyword>
<dbReference type="InterPro" id="IPR011626">
    <property type="entry name" value="Alpha-macroglobulin_TED"/>
</dbReference>
<feature type="domain" description="Alpha-2-macroglobulin" evidence="4">
    <location>
        <begin position="1204"/>
        <end position="1293"/>
    </location>
</feature>
<evidence type="ECO:0000313" key="6">
    <source>
        <dbReference type="Proteomes" id="UP000321938"/>
    </source>
</evidence>
<evidence type="ECO:0008006" key="7">
    <source>
        <dbReference type="Google" id="ProtNLM"/>
    </source>
</evidence>
<dbReference type="GO" id="GO:0004866">
    <property type="term" value="F:endopeptidase inhibitor activity"/>
    <property type="evidence" value="ECO:0007669"/>
    <property type="project" value="InterPro"/>
</dbReference>
<dbReference type="SUPFAM" id="SSF48239">
    <property type="entry name" value="Terpenoid cyclases/Protein prenyltransferases"/>
    <property type="match status" value="1"/>
</dbReference>
<dbReference type="InterPro" id="IPR008930">
    <property type="entry name" value="Terpenoid_cyclase/PrenylTrfase"/>
</dbReference>
<name>A0A5C7B4N1_9FLAO</name>
<dbReference type="STRING" id="1123037.GCA_000425305_03391"/>
<dbReference type="Pfam" id="PF11974">
    <property type="entry name" value="bMG3"/>
    <property type="match status" value="1"/>
</dbReference>
<feature type="domain" description="Alpha-2-macroglobulin bait region" evidence="3">
    <location>
        <begin position="997"/>
        <end position="1139"/>
    </location>
</feature>
<dbReference type="GO" id="GO:0005615">
    <property type="term" value="C:extracellular space"/>
    <property type="evidence" value="ECO:0007669"/>
    <property type="project" value="InterPro"/>
</dbReference>
<gene>
    <name evidence="5" type="ORF">ES692_16880</name>
</gene>
<dbReference type="InterPro" id="IPR047565">
    <property type="entry name" value="Alpha-macroglob_thiol-ester_cl"/>
</dbReference>
<evidence type="ECO:0000259" key="4">
    <source>
        <dbReference type="SMART" id="SM01360"/>
    </source>
</evidence>
<evidence type="ECO:0000259" key="3">
    <source>
        <dbReference type="SMART" id="SM01359"/>
    </source>
</evidence>
<dbReference type="Pfam" id="PF00207">
    <property type="entry name" value="A2M"/>
    <property type="match status" value="1"/>
</dbReference>
<dbReference type="InterPro" id="IPR011625">
    <property type="entry name" value="A2M_N_BRD"/>
</dbReference>
<comment type="caution">
    <text evidence="5">The sequence shown here is derived from an EMBL/GenBank/DDBJ whole genome shotgun (WGS) entry which is preliminary data.</text>
</comment>
<dbReference type="Gene3D" id="1.50.10.20">
    <property type="match status" value="1"/>
</dbReference>
<dbReference type="Pfam" id="PF17972">
    <property type="entry name" value="bMG5"/>
    <property type="match status" value="1"/>
</dbReference>
<dbReference type="SMART" id="SM01419">
    <property type="entry name" value="Thiol-ester_cl"/>
    <property type="match status" value="1"/>
</dbReference>
<evidence type="ECO:0000313" key="5">
    <source>
        <dbReference type="EMBL" id="TXE15406.1"/>
    </source>
</evidence>
<dbReference type="InterPro" id="IPR021868">
    <property type="entry name" value="Alpha_2_Macroglob_MG3"/>
</dbReference>
<sequence>MKLKHLSIIIFCLVILFSCKKKDAITQETDNLFKYRDYISYTSSGLQSVAEPIKINLANAIEGWEQGQELKGELVSLSPHTDGKLVVLNTHTIIFTPDEHLDPATEYKVKVKLDQIYKNMPKNYEDYVFQFKTITPNFSINTNALQSYSKQWQYLEAVIKSADIISIEAAKTLVEAAQNGKKLKLEFDEINVSAKQFEFRIDSINRLVDDSEILIKWNGTSIKAENKGKNTIQIPGINNFKIINVEPYKTPEQFLYINFSDPIKNQQNFDGLVTIQGVKQPKFVVIGNVLKVYPDTKLVGNIQVDVFQGIKNEEGYKLKQPFSEAISFEEIKPMVRLISNGTILPSSKDLKFNFEAVNLSTVDVRVIKIFEDNVLQFLQDNPLNGNDQNEIKRVGRRIAKQTIQLQSAAENSGKWKAYSIDLSQLFKADAGAIYRIEIDYNKNYSLYDCEANPSSALNEDDEYDDYYHEDDYYYEENYAETSIEDEDLKEEDYWDNRNYRYRNYNYNWRQRDNPCNDAYYSDNRIVAQNLIASNLGVIAKQGANNTYYFAVTNILNTDPEDNATIKLFNFQQQEIGSISTNNEGLAIYKANKYVSFAIVTKGNNTSYMRLTDGNSLSLSKFDVSGNKLQRGLKGYIYGERGVWRPGDSLFLTFMLNDKANELPEGHPVKMEVTDPNGKLVYKNVTSDNVNNFFKFVVPTSQEGKTGNYNAKISVGGAQFYKALKVETVKPNRLKIKVDFENEILSSKDPLDGTLDVKWLHGAPAKNIKAEVKAKFSASYTNFKNYKGYIFNDPTRQFNTEELNVFEGNLDADGKAIISTKLDIGKNAPGMLNAQFLVRAFENGGDFSLDAFTKSFSPFESYVGLKSPEGNYYGSYFTDTNQIFDLAVVDKDGAPVKRDNLEIKVYKVEWRWWWNSSYDNLSNYVSSSYHRPILNQKASTGANGKTTFTLNIPENDRGRYLIRIYDPISGHATGRTAYFYKNWSGMSTGNDKEAAKMLVFASDKDNYNVGETAKIKFPSGSEGRALVSIENGSDVIDYKWVKTKKGETTVDIPITSEMAPNIFVNISLLQPHAITSNDLPIRLYGVIPILVEDPKTILEPELEMASALRPEQEFEIFISEKSNKAMTYTIAMVEEGLLDLTRFKTPNAWTEFYSREALAVKTWDIFDDVIGAYSGSIDQVFAIGGDGSAAKGKNKKANRFKPIVTYLGPFELKAGQRKAHQLKLPNYIGAVRTMVIAGNNETEAYGSTEKSVEVKKPLMVLATLPRKLSRGEKVTLPVTVFAMEAKVKNVTLSLKLSDGISVVGGATQKLEFSKPDEKMAFFELDVSKAKGINTVEVIATGNGEKSTYKVELDVTNPNPITSKYETGKLEANASEIVGFSTFGVTGTNTAIVEFSTLPPMDFSKRLQYLIRYPHGCVEQTTSGVFPQLYLSDIFDLKYEKKQEIQSNIENGIKRLGNFQRPNGGLSYWIGENTANDWGTSYGGHFMIEAEKKGFVLPLTFKSNWLRYQKQEARDWRPSYRNYNSDLAQAYRLYTLALALAGSADLASMNRLREFSEISNEAKWRLAAAYALAGQKEASETLANRANISFKPQKYNYYTYGSVDRNRAMALETMIITKNPKARNLAEQIAKDLSNNQWMSTQTTAYSLLVMAKLVEANGGKDMNLSYTFNGTTETITTKSAIAQRELLVSDGSNTLKLENSIGNLVYVRVLNSGQLPLGQELVEQRGLGVSVIYQDLKGNRIDVKKLQQGQDIIARITVSNKDDNRLYNVALTQIFPSGWEIVNTRFTDFGDTTASQARYTDIRDDRVNFYFDIGGSGNNDGEKVFTVMLNAAYLGTYYLPGTQAEAMYDNDFFVRNKGRWIAVVK</sequence>
<dbReference type="InterPro" id="IPR002890">
    <property type="entry name" value="MG2"/>
</dbReference>
<evidence type="ECO:0000256" key="1">
    <source>
        <dbReference type="ARBA" id="ARBA00010556"/>
    </source>
</evidence>
<dbReference type="InterPro" id="IPR041462">
    <property type="entry name" value="Bact_A2M_MG6"/>
</dbReference>
<keyword evidence="6" id="KW-1185">Reference proteome</keyword>
<dbReference type="CDD" id="cd02891">
    <property type="entry name" value="A2M_like"/>
    <property type="match status" value="1"/>
</dbReference>
<dbReference type="Pfam" id="PF01835">
    <property type="entry name" value="MG2"/>
    <property type="match status" value="1"/>
</dbReference>
<protein>
    <recommendedName>
        <fullName evidence="7">Alpha-2-macroglobulin</fullName>
    </recommendedName>
</protein>
<dbReference type="Pfam" id="PF17973">
    <property type="entry name" value="bMG10"/>
    <property type="match status" value="1"/>
</dbReference>
<comment type="similarity">
    <text evidence="1">Belongs to the protease inhibitor I39 (alpha-2-macroglobulin) family. Bacterial alpha-2-macroglobulin subfamily.</text>
</comment>
<dbReference type="InterPro" id="IPR041203">
    <property type="entry name" value="Bact_A2M_MG5"/>
</dbReference>
<dbReference type="InterPro" id="IPR051802">
    <property type="entry name" value="YfhM-like"/>
</dbReference>
<dbReference type="Proteomes" id="UP000321938">
    <property type="component" value="Unassembled WGS sequence"/>
</dbReference>
<proteinExistence type="inferred from homology"/>
<dbReference type="PROSITE" id="PS51257">
    <property type="entry name" value="PROKAR_LIPOPROTEIN"/>
    <property type="match status" value="1"/>
</dbReference>
<dbReference type="EMBL" id="VOSB01000035">
    <property type="protein sequence ID" value="TXE15406.1"/>
    <property type="molecule type" value="Genomic_DNA"/>
</dbReference>
<dbReference type="Pfam" id="PF07703">
    <property type="entry name" value="A2M_BRD"/>
    <property type="match status" value="1"/>
</dbReference>
<organism evidence="5 6">
    <name type="scientific">Psychroserpens burtonensis</name>
    <dbReference type="NCBI Taxonomy" id="49278"/>
    <lineage>
        <taxon>Bacteria</taxon>
        <taxon>Pseudomonadati</taxon>
        <taxon>Bacteroidota</taxon>
        <taxon>Flavobacteriia</taxon>
        <taxon>Flavobacteriales</taxon>
        <taxon>Flavobacteriaceae</taxon>
        <taxon>Psychroserpens</taxon>
    </lineage>
</organism>
<dbReference type="SMART" id="SM01360">
    <property type="entry name" value="A2M"/>
    <property type="match status" value="1"/>
</dbReference>
<dbReference type="Pfam" id="PF07678">
    <property type="entry name" value="TED_complement"/>
    <property type="match status" value="1"/>
</dbReference>
<dbReference type="PANTHER" id="PTHR40094:SF1">
    <property type="entry name" value="UBIQUITIN DOMAIN-CONTAINING PROTEIN"/>
    <property type="match status" value="1"/>
</dbReference>
<reference evidence="5 6" key="1">
    <citation type="submission" date="2019-08" db="EMBL/GenBank/DDBJ databases">
        <title>Genome of Psychroserpens burtonensis ACAM 167.</title>
        <authorList>
            <person name="Bowman J.P."/>
        </authorList>
    </citation>
    <scope>NUCLEOTIDE SEQUENCE [LARGE SCALE GENOMIC DNA]</scope>
    <source>
        <strain evidence="5 6">ACAM 167</strain>
    </source>
</reference>
<dbReference type="SMART" id="SM01359">
    <property type="entry name" value="A2M_N_2"/>
    <property type="match status" value="1"/>
</dbReference>
<evidence type="ECO:0000256" key="2">
    <source>
        <dbReference type="ARBA" id="ARBA00022729"/>
    </source>
</evidence>